<keyword evidence="3" id="KW-1185">Reference proteome</keyword>
<protein>
    <recommendedName>
        <fullName evidence="4">YolD-like protein</fullName>
    </recommendedName>
</protein>
<evidence type="ECO:0000313" key="3">
    <source>
        <dbReference type="Proteomes" id="UP000712157"/>
    </source>
</evidence>
<sequence length="148" mass="16650">MQKNIDHPHRYDDIIDLPRPVSKTHPPMPVSDRAAQFSPFAALTGHEAAIRETARLTDRKIELDENSKEILNEKLLLVISRIKEQPEVTLTYFVPDSKKGGGSYVVKNGRVKKFDDYGGVLTLTDGTNIPFDDVIDLAGNLFRFLELS</sequence>
<dbReference type="Proteomes" id="UP000712157">
    <property type="component" value="Unassembled WGS sequence"/>
</dbReference>
<dbReference type="EMBL" id="JAHQCW010000004">
    <property type="protein sequence ID" value="MBU9735711.1"/>
    <property type="molecule type" value="Genomic_DNA"/>
</dbReference>
<feature type="compositionally biased region" description="Basic and acidic residues" evidence="1">
    <location>
        <begin position="1"/>
        <end position="13"/>
    </location>
</feature>
<gene>
    <name evidence="2" type="ORF">KTH89_04120</name>
</gene>
<organism evidence="2 3">
    <name type="scientific">Diplocloster agilis</name>
    <dbReference type="NCBI Taxonomy" id="2850323"/>
    <lineage>
        <taxon>Bacteria</taxon>
        <taxon>Bacillati</taxon>
        <taxon>Bacillota</taxon>
        <taxon>Clostridia</taxon>
        <taxon>Lachnospirales</taxon>
        <taxon>Lachnospiraceae</taxon>
        <taxon>Diplocloster</taxon>
    </lineage>
</organism>
<evidence type="ECO:0000313" key="2">
    <source>
        <dbReference type="EMBL" id="MBU9735711.1"/>
    </source>
</evidence>
<evidence type="ECO:0008006" key="4">
    <source>
        <dbReference type="Google" id="ProtNLM"/>
    </source>
</evidence>
<feature type="region of interest" description="Disordered" evidence="1">
    <location>
        <begin position="1"/>
        <end position="20"/>
    </location>
</feature>
<dbReference type="AlphaFoldDB" id="A0A949K346"/>
<name>A0A949K346_9FIRM</name>
<proteinExistence type="predicted"/>
<evidence type="ECO:0000256" key="1">
    <source>
        <dbReference type="SAM" id="MobiDB-lite"/>
    </source>
</evidence>
<comment type="caution">
    <text evidence="2">The sequence shown here is derived from an EMBL/GenBank/DDBJ whole genome shotgun (WGS) entry which is preliminary data.</text>
</comment>
<accession>A0A949K346</accession>
<dbReference type="RefSeq" id="WP_158342340.1">
    <property type="nucleotide sequence ID" value="NZ_JAHQCW010000004.1"/>
</dbReference>
<reference evidence="2" key="1">
    <citation type="submission" date="2021-06" db="EMBL/GenBank/DDBJ databases">
        <title>Description of novel taxa of the family Lachnospiraceae.</title>
        <authorList>
            <person name="Chaplin A.V."/>
            <person name="Sokolova S.R."/>
            <person name="Pikina A.P."/>
            <person name="Korzhanova M."/>
            <person name="Belova V."/>
            <person name="Korostin D."/>
            <person name="Efimov B.A."/>
        </authorList>
    </citation>
    <scope>NUCLEOTIDE SEQUENCE</scope>
    <source>
        <strain evidence="2">ASD5720</strain>
    </source>
</reference>